<reference evidence="1" key="1">
    <citation type="journal article" date="2014" name="Int. J. Syst. Evol. Microbiol.">
        <title>Complete genome sequence of Corynebacterium casei LMG S-19264T (=DSM 44701T), isolated from a smear-ripened cheese.</title>
        <authorList>
            <consortium name="US DOE Joint Genome Institute (JGI-PGF)"/>
            <person name="Walter F."/>
            <person name="Albersmeier A."/>
            <person name="Kalinowski J."/>
            <person name="Ruckert C."/>
        </authorList>
    </citation>
    <scope>NUCLEOTIDE SEQUENCE</scope>
    <source>
        <strain evidence="1">JCM 17820</strain>
    </source>
</reference>
<protein>
    <submittedName>
        <fullName evidence="1">Uncharacterized protein</fullName>
    </submittedName>
</protein>
<dbReference type="AlphaFoldDB" id="A0A830GRI2"/>
<evidence type="ECO:0000313" key="2">
    <source>
        <dbReference type="Proteomes" id="UP000605784"/>
    </source>
</evidence>
<comment type="caution">
    <text evidence="1">The sequence shown here is derived from an EMBL/GenBank/DDBJ whole genome shotgun (WGS) entry which is preliminary data.</text>
</comment>
<accession>A0A830GRI2</accession>
<dbReference type="Proteomes" id="UP000605784">
    <property type="component" value="Unassembled WGS sequence"/>
</dbReference>
<gene>
    <name evidence="1" type="ORF">GCM10009030_36690</name>
</gene>
<proteinExistence type="predicted"/>
<organism evidence="1 2">
    <name type="scientific">Haloarcula pellucida</name>
    <dbReference type="NCBI Taxonomy" id="1427151"/>
    <lineage>
        <taxon>Archaea</taxon>
        <taxon>Methanobacteriati</taxon>
        <taxon>Methanobacteriota</taxon>
        <taxon>Stenosarchaea group</taxon>
        <taxon>Halobacteria</taxon>
        <taxon>Halobacteriales</taxon>
        <taxon>Haloarculaceae</taxon>
        <taxon>Haloarcula</taxon>
    </lineage>
</organism>
<dbReference type="EMBL" id="BMOU01000007">
    <property type="protein sequence ID" value="GGO02304.1"/>
    <property type="molecule type" value="Genomic_DNA"/>
</dbReference>
<sequence length="96" mass="10620">MSFDTLMGDDVFTDTDETADDWVDVRMTDPEEGEWDIDVVVAEGQVEFVDLRIRPALLSGFIECLVDDVAEARAKTIIADAANRHGLDPGDFVAEE</sequence>
<name>A0A830GRI2_9EURY</name>
<evidence type="ECO:0000313" key="1">
    <source>
        <dbReference type="EMBL" id="GGO02304.1"/>
    </source>
</evidence>
<keyword evidence="2" id="KW-1185">Reference proteome</keyword>
<reference evidence="1" key="2">
    <citation type="submission" date="2020-09" db="EMBL/GenBank/DDBJ databases">
        <authorList>
            <person name="Sun Q."/>
            <person name="Ohkuma M."/>
        </authorList>
    </citation>
    <scope>NUCLEOTIDE SEQUENCE</scope>
    <source>
        <strain evidence="1">JCM 17820</strain>
    </source>
</reference>